<dbReference type="InterPro" id="IPR036396">
    <property type="entry name" value="Cyt_P450_sf"/>
</dbReference>
<organism evidence="3 4">
    <name type="scientific">Actinomadura yumaensis</name>
    <dbReference type="NCBI Taxonomy" id="111807"/>
    <lineage>
        <taxon>Bacteria</taxon>
        <taxon>Bacillati</taxon>
        <taxon>Actinomycetota</taxon>
        <taxon>Actinomycetes</taxon>
        <taxon>Streptosporangiales</taxon>
        <taxon>Thermomonosporaceae</taxon>
        <taxon>Actinomadura</taxon>
    </lineage>
</organism>
<keyword evidence="2" id="KW-0408">Iron</keyword>
<comment type="similarity">
    <text evidence="1 2">Belongs to the cytochrome P450 family.</text>
</comment>
<evidence type="ECO:0000256" key="2">
    <source>
        <dbReference type="RuleBase" id="RU000461"/>
    </source>
</evidence>
<keyword evidence="2" id="KW-0479">Metal-binding</keyword>
<name>A0ABW2CCE0_9ACTN</name>
<evidence type="ECO:0000256" key="1">
    <source>
        <dbReference type="ARBA" id="ARBA00010617"/>
    </source>
</evidence>
<keyword evidence="2" id="KW-0503">Monooxygenase</keyword>
<dbReference type="PROSITE" id="PS00086">
    <property type="entry name" value="CYTOCHROME_P450"/>
    <property type="match status" value="1"/>
</dbReference>
<dbReference type="InterPro" id="IPR017972">
    <property type="entry name" value="Cyt_P450_CS"/>
</dbReference>
<comment type="caution">
    <text evidence="3">The sequence shown here is derived from an EMBL/GenBank/DDBJ whole genome shotgun (WGS) entry which is preliminary data.</text>
</comment>
<dbReference type="Pfam" id="PF00067">
    <property type="entry name" value="p450"/>
    <property type="match status" value="1"/>
</dbReference>
<dbReference type="Gene3D" id="1.10.630.10">
    <property type="entry name" value="Cytochrome P450"/>
    <property type="match status" value="1"/>
</dbReference>
<proteinExistence type="inferred from homology"/>
<keyword evidence="4" id="KW-1185">Reference proteome</keyword>
<dbReference type="SUPFAM" id="SSF48264">
    <property type="entry name" value="Cytochrome P450"/>
    <property type="match status" value="1"/>
</dbReference>
<dbReference type="PRINTS" id="PR00385">
    <property type="entry name" value="P450"/>
</dbReference>
<dbReference type="PRINTS" id="PR00359">
    <property type="entry name" value="BP450"/>
</dbReference>
<dbReference type="InterPro" id="IPR002397">
    <property type="entry name" value="Cyt_P450_B"/>
</dbReference>
<dbReference type="RefSeq" id="WP_378063111.1">
    <property type="nucleotide sequence ID" value="NZ_JBHSXS010000002.1"/>
</dbReference>
<keyword evidence="2" id="KW-0349">Heme</keyword>
<protein>
    <submittedName>
        <fullName evidence="3">Cytochrome P450</fullName>
    </submittedName>
</protein>
<keyword evidence="2" id="KW-0560">Oxidoreductase</keyword>
<accession>A0ABW2CCE0</accession>
<gene>
    <name evidence="3" type="ORF">ACFQKB_06770</name>
</gene>
<evidence type="ECO:0000313" key="4">
    <source>
        <dbReference type="Proteomes" id="UP001596380"/>
    </source>
</evidence>
<dbReference type="PANTHER" id="PTHR46696:SF1">
    <property type="entry name" value="CYTOCHROME P450 YJIB-RELATED"/>
    <property type="match status" value="1"/>
</dbReference>
<dbReference type="InterPro" id="IPR001128">
    <property type="entry name" value="Cyt_P450"/>
</dbReference>
<dbReference type="PANTHER" id="PTHR46696">
    <property type="entry name" value="P450, PUTATIVE (EUROFUNG)-RELATED"/>
    <property type="match status" value="1"/>
</dbReference>
<sequence length="402" mass="43160">MTTTDPVPAYPFGDWGFELTPQHTAARAAPAPACRVTTVTGDPAWLVTRHEVAVRALSDPRLSMPAALAPGAPRQEPLPLRGPEGTGDVVTELKQAGLHQVVADALGPRTVRRHQDWTTEQARLLLGTLVRGGPPADLHAGLALRLPFAVACRTLLGDLETDELTRLNTWADAALSWGPGLSRYELADLSTAQEKIYRFFLRRLPDLTTGPGDHLLAKISAADALDQRDLVVFAVMMFMAGYRTSASFLAGAIVTLLRHPDTLSAARADPELIPAIVEELLRYTPMATGGAKRLATADTDLNGLEIKAGELVLVSLEAANHDPAAFSHPDTFNPGRDTSGHLGFGHGAHFCPGNRLARMQIHAMVTALADHSPALRLAVPPHDLRWVNGAAFRTPQAIPVTW</sequence>
<reference evidence="4" key="1">
    <citation type="journal article" date="2019" name="Int. J. Syst. Evol. Microbiol.">
        <title>The Global Catalogue of Microorganisms (GCM) 10K type strain sequencing project: providing services to taxonomists for standard genome sequencing and annotation.</title>
        <authorList>
            <consortium name="The Broad Institute Genomics Platform"/>
            <consortium name="The Broad Institute Genome Sequencing Center for Infectious Disease"/>
            <person name="Wu L."/>
            <person name="Ma J."/>
        </authorList>
    </citation>
    <scope>NUCLEOTIDE SEQUENCE [LARGE SCALE GENOMIC DNA]</scope>
    <source>
        <strain evidence="4">JCM 3369</strain>
    </source>
</reference>
<dbReference type="EMBL" id="JBHSXS010000002">
    <property type="protein sequence ID" value="MFC6879467.1"/>
    <property type="molecule type" value="Genomic_DNA"/>
</dbReference>
<dbReference type="Proteomes" id="UP001596380">
    <property type="component" value="Unassembled WGS sequence"/>
</dbReference>
<evidence type="ECO:0000313" key="3">
    <source>
        <dbReference type="EMBL" id="MFC6879467.1"/>
    </source>
</evidence>